<name>A0A0A0B9P3_9CELL</name>
<protein>
    <recommendedName>
        <fullName evidence="5">Prepilin-type N-terminal cleavage/methylation domain-containing protein</fullName>
    </recommendedName>
</protein>
<organism evidence="3 4">
    <name type="scientific">Cellulomonas cellasea DSM 20118</name>
    <dbReference type="NCBI Taxonomy" id="1408250"/>
    <lineage>
        <taxon>Bacteria</taxon>
        <taxon>Bacillati</taxon>
        <taxon>Actinomycetota</taxon>
        <taxon>Actinomycetes</taxon>
        <taxon>Micrococcales</taxon>
        <taxon>Cellulomonadaceae</taxon>
        <taxon>Cellulomonas</taxon>
    </lineage>
</organism>
<dbReference type="STRING" id="1408250.Q760_10810"/>
<keyword evidence="4" id="KW-1185">Reference proteome</keyword>
<dbReference type="NCBIfam" id="TIGR02532">
    <property type="entry name" value="IV_pilin_GFxxxE"/>
    <property type="match status" value="1"/>
</dbReference>
<reference evidence="3 4" key="1">
    <citation type="submission" date="2013-10" db="EMBL/GenBank/DDBJ databases">
        <authorList>
            <person name="Wang G."/>
            <person name="Zhuang W."/>
        </authorList>
    </citation>
    <scope>NUCLEOTIDE SEQUENCE [LARGE SCALE GENOMIC DNA]</scope>
    <source>
        <strain evidence="3 4">DSM 20118</strain>
    </source>
</reference>
<keyword evidence="2" id="KW-0472">Membrane</keyword>
<dbReference type="EMBL" id="AXNT01000032">
    <property type="protein sequence ID" value="KGM02908.1"/>
    <property type="molecule type" value="Genomic_DNA"/>
</dbReference>
<evidence type="ECO:0000256" key="2">
    <source>
        <dbReference type="SAM" id="Phobius"/>
    </source>
</evidence>
<evidence type="ECO:0000313" key="3">
    <source>
        <dbReference type="EMBL" id="KGM02908.1"/>
    </source>
</evidence>
<dbReference type="OrthoDB" id="4818499at2"/>
<feature type="transmembrane region" description="Helical" evidence="2">
    <location>
        <begin position="20"/>
        <end position="40"/>
    </location>
</feature>
<keyword evidence="2" id="KW-0812">Transmembrane</keyword>
<accession>A0A0A0B9P3</accession>
<sequence length="602" mass="59047">MLKRLVRRVTAPREDTGFSLIELLVAMMIITAVLVILMAVQTSALVTTAQSRQRTQATAVSNQILEELRSLPWLVLSRGLHTNFAGAAGGDANVAGGSLRPVADPSINEVLVTSSSQATDVPPLSGTGGSNKTVSADVSGVGTPFTSRVYVSRSSATTTDVLTLTVITTWTRSGRSTAASVIARSQAYAPDGGCGDPANQPFLGACQALLSSSGGALGPSITLTGQDPATTVVGPAAPPAPGPGPWPLLPGSNALTATLSLSRAGSSSTSQQATATDSVVTHGGVVVEGVDPATPLASDGSGKLTNAASNDVGASGAAPANPADVVGTGPVATTNIPAGPASLSLTAGTGTSGTARASTTASCRTGIPAGQPCSAGLLSSGSASNVTLSLPTGSVSVWGYAGGGSSSTFTGRFTNAPGTAAVGCATLAGAGCTSAGSQRTLGGSTFGVGPWDGGVAAANGLVRVASYTDSVLVERGSSQRTTAATATRSASVQYWDGAGYQTLTVTPSTNQTVNGGQVTWTTPNGTVTAKATVAVTPAMSIASNPDPLLCKTDGCSLDAEAGTLTVTVTYTLSTPLGSSAFTAVATYGTANANAGYKAAPDA</sequence>
<gene>
    <name evidence="3" type="ORF">Q760_10810</name>
</gene>
<keyword evidence="2" id="KW-1133">Transmembrane helix</keyword>
<evidence type="ECO:0000256" key="1">
    <source>
        <dbReference type="SAM" id="MobiDB-lite"/>
    </source>
</evidence>
<feature type="region of interest" description="Disordered" evidence="1">
    <location>
        <begin position="293"/>
        <end position="318"/>
    </location>
</feature>
<dbReference type="Proteomes" id="UP000029833">
    <property type="component" value="Unassembled WGS sequence"/>
</dbReference>
<proteinExistence type="predicted"/>
<feature type="compositionally biased region" description="Pro residues" evidence="1">
    <location>
        <begin position="236"/>
        <end position="248"/>
    </location>
</feature>
<dbReference type="AlphaFoldDB" id="A0A0A0B9P3"/>
<dbReference type="InterPro" id="IPR012902">
    <property type="entry name" value="N_methyl_site"/>
</dbReference>
<evidence type="ECO:0000313" key="4">
    <source>
        <dbReference type="Proteomes" id="UP000029833"/>
    </source>
</evidence>
<evidence type="ECO:0008006" key="5">
    <source>
        <dbReference type="Google" id="ProtNLM"/>
    </source>
</evidence>
<dbReference type="RefSeq" id="WP_034627365.1">
    <property type="nucleotide sequence ID" value="NZ_AXNT01000032.1"/>
</dbReference>
<dbReference type="PROSITE" id="PS00409">
    <property type="entry name" value="PROKAR_NTER_METHYL"/>
    <property type="match status" value="1"/>
</dbReference>
<comment type="caution">
    <text evidence="3">The sequence shown here is derived from an EMBL/GenBank/DDBJ whole genome shotgun (WGS) entry which is preliminary data.</text>
</comment>
<feature type="region of interest" description="Disordered" evidence="1">
    <location>
        <begin position="219"/>
        <end position="252"/>
    </location>
</feature>
<dbReference type="Pfam" id="PF07963">
    <property type="entry name" value="N_methyl"/>
    <property type="match status" value="1"/>
</dbReference>